<dbReference type="Proteomes" id="UP000199766">
    <property type="component" value="Unassembled WGS sequence"/>
</dbReference>
<dbReference type="RefSeq" id="WP_091451330.1">
    <property type="nucleotide sequence ID" value="NZ_FOGD01000001.1"/>
</dbReference>
<dbReference type="AlphaFoldDB" id="A0A1H9E2J8"/>
<organism evidence="1 2">
    <name type="scientific">Giesbergeria anulus</name>
    <dbReference type="NCBI Taxonomy" id="180197"/>
    <lineage>
        <taxon>Bacteria</taxon>
        <taxon>Pseudomonadati</taxon>
        <taxon>Pseudomonadota</taxon>
        <taxon>Betaproteobacteria</taxon>
        <taxon>Burkholderiales</taxon>
        <taxon>Comamonadaceae</taxon>
        <taxon>Giesbergeria</taxon>
    </lineage>
</organism>
<evidence type="ECO:0000313" key="1">
    <source>
        <dbReference type="EMBL" id="SEQ19904.1"/>
    </source>
</evidence>
<sequence>MMGIIHINQFGGMKMGVAKRDLPMDAGQRVDNLSPLVQTFTPLQEDSAPEVIEVFGTGPVKSMVRYKTDTKTLFGTTTVMNVARALAPDTDGSSVPKQRIYVTGDGTATSKPSVFWRENDYGDGRLLGVPPPTVKLKLTVVKKDPLTASNIGPAFDAVAYELWAGMEKLLVAQWQGQHASAARPGYLDCHTSGTAGYSLGMADEGNKAYQARVFGTAPDGGLDPFLAVSLPQARALMADLVNVPWISSALPSTTMWGHTLGSTKCAAIVFKAFYPTYTFARTGAVWDALLEITKPGLLDEPLLSARELNTMLDKVAEKFDIAKSTDLAQAVARFNFRYAVLTNLLDGKAGETTISNITAVLNSSAATDRINAAYTAFAGTVYDLMQSALGAVADPAKALVESGDALTLYSSNRATAVAAIIAAVKQELTGGASQVTTRPISSAKALLDAQKRVLYKAASASEAGKQAAVYQAALSLDFTPVLRAVYNATTPEAFGDLVDSSGSGLLTNAGGRLTAAAVVGACDLLETAHADVMAVYAEAINGVRSAALEYLTSIQVVERHGDLSGVELTETRAYTWTLVNNWGEESMPYLPGNGNTDAEFELLELDGNDEVLVQATMPTPTEITNYGYAKWRLYRSNSGSQASAFQLVFEKALTDNPVTDKKSNAALLESLASMTWEPPPVVNGKYLQGICALPNGFMAGFIDKTVYFSEVFRPYAWPSEYTHTFQYPIVGLGVFGQTLVVLTETGPWYLSGPEPASMSKEDTRSNQACVSARSICPVDGGVIFASPDGLCLASPTGIQVFLPAPTGKVAWADIDLIHVRDMQCAEHDGVLYFLYGHPEANGAMWLSAMHLQTGKLVNVHLGNANPPVRELSAIYADRSTDTLYGVLASTRQAVKLFTDTTRRRLASFRSKHLTLETYTGFGWLRVLGEQSATEPATVRVFGYAIRPDGTEVEVALTPAVGHYTVTNTLPVRMPAGRYLEYEVEVQSRARITGVTLASSTAELQAVP</sequence>
<proteinExistence type="predicted"/>
<dbReference type="EMBL" id="FOGD01000001">
    <property type="protein sequence ID" value="SEQ19904.1"/>
    <property type="molecule type" value="Genomic_DNA"/>
</dbReference>
<dbReference type="STRING" id="180197.SAMN02982919_00184"/>
<evidence type="ECO:0000313" key="2">
    <source>
        <dbReference type="Proteomes" id="UP000199766"/>
    </source>
</evidence>
<protein>
    <submittedName>
        <fullName evidence="1">Uncharacterized protein</fullName>
    </submittedName>
</protein>
<keyword evidence="2" id="KW-1185">Reference proteome</keyword>
<accession>A0A1H9E2J8</accession>
<name>A0A1H9E2J8_9BURK</name>
<gene>
    <name evidence="1" type="ORF">SAMN02982919_00184</name>
</gene>
<dbReference type="OrthoDB" id="8871616at2"/>
<reference evidence="1 2" key="1">
    <citation type="submission" date="2016-10" db="EMBL/GenBank/DDBJ databases">
        <authorList>
            <person name="de Groot N.N."/>
        </authorList>
    </citation>
    <scope>NUCLEOTIDE SEQUENCE [LARGE SCALE GENOMIC DNA]</scope>
    <source>
        <strain evidence="1 2">ATCC 35958</strain>
    </source>
</reference>